<organism evidence="7 8">
    <name type="scientific">Nakamurella antarctica</name>
    <dbReference type="NCBI Taxonomy" id="1902245"/>
    <lineage>
        <taxon>Bacteria</taxon>
        <taxon>Bacillati</taxon>
        <taxon>Actinomycetota</taxon>
        <taxon>Actinomycetes</taxon>
        <taxon>Nakamurellales</taxon>
        <taxon>Nakamurellaceae</taxon>
        <taxon>Nakamurella</taxon>
    </lineage>
</organism>
<dbReference type="InterPro" id="IPR027417">
    <property type="entry name" value="P-loop_NTPase"/>
</dbReference>
<dbReference type="EMBL" id="CP034170">
    <property type="protein sequence ID" value="AZI59512.1"/>
    <property type="molecule type" value="Genomic_DNA"/>
</dbReference>
<dbReference type="InterPro" id="IPR000212">
    <property type="entry name" value="DNA_helicase_UvrD/REP"/>
</dbReference>
<dbReference type="GO" id="GO:0000725">
    <property type="term" value="P:recombinational repair"/>
    <property type="evidence" value="ECO:0007669"/>
    <property type="project" value="TreeGrafter"/>
</dbReference>
<keyword evidence="8" id="KW-1185">Reference proteome</keyword>
<dbReference type="Gene3D" id="3.40.50.300">
    <property type="entry name" value="P-loop containing nucleotide triphosphate hydrolases"/>
    <property type="match status" value="3"/>
</dbReference>
<name>A0A3G8ZQB3_9ACTN</name>
<evidence type="ECO:0000259" key="6">
    <source>
        <dbReference type="PROSITE" id="PS51198"/>
    </source>
</evidence>
<dbReference type="PROSITE" id="PS51198">
    <property type="entry name" value="UVRD_HELICASE_ATP_BIND"/>
    <property type="match status" value="1"/>
</dbReference>
<proteinExistence type="predicted"/>
<dbReference type="AlphaFoldDB" id="A0A3G8ZQB3"/>
<evidence type="ECO:0000256" key="2">
    <source>
        <dbReference type="ARBA" id="ARBA00022801"/>
    </source>
</evidence>
<evidence type="ECO:0000313" key="8">
    <source>
        <dbReference type="Proteomes" id="UP000268084"/>
    </source>
</evidence>
<dbReference type="PANTHER" id="PTHR11070">
    <property type="entry name" value="UVRD / RECB / PCRA DNA HELICASE FAMILY MEMBER"/>
    <property type="match status" value="1"/>
</dbReference>
<keyword evidence="4 5" id="KW-0067">ATP-binding</keyword>
<dbReference type="GO" id="GO:0005829">
    <property type="term" value="C:cytosol"/>
    <property type="evidence" value="ECO:0007669"/>
    <property type="project" value="TreeGrafter"/>
</dbReference>
<dbReference type="GO" id="GO:0003677">
    <property type="term" value="F:DNA binding"/>
    <property type="evidence" value="ECO:0007669"/>
    <property type="project" value="InterPro"/>
</dbReference>
<evidence type="ECO:0000313" key="7">
    <source>
        <dbReference type="EMBL" id="AZI59512.1"/>
    </source>
</evidence>
<reference evidence="7 8" key="1">
    <citation type="submission" date="2018-11" db="EMBL/GenBank/DDBJ databases">
        <authorList>
            <person name="Da X."/>
        </authorList>
    </citation>
    <scope>NUCLEOTIDE SEQUENCE [LARGE SCALE GENOMIC DNA]</scope>
    <source>
        <strain evidence="7 8">S14-144</strain>
    </source>
</reference>
<feature type="binding site" evidence="5">
    <location>
        <begin position="200"/>
        <end position="207"/>
    </location>
    <ligand>
        <name>ATP</name>
        <dbReference type="ChEBI" id="CHEBI:30616"/>
    </ligand>
</feature>
<accession>A0A3G8ZQB3</accession>
<dbReference type="InterPro" id="IPR014016">
    <property type="entry name" value="UvrD-like_ATP-bd"/>
</dbReference>
<dbReference type="GO" id="GO:0016787">
    <property type="term" value="F:hydrolase activity"/>
    <property type="evidence" value="ECO:0007669"/>
    <property type="project" value="UniProtKB-UniRule"/>
</dbReference>
<dbReference type="KEGG" id="nak:EH165_08740"/>
<dbReference type="SUPFAM" id="SSF52540">
    <property type="entry name" value="P-loop containing nucleoside triphosphate hydrolases"/>
    <property type="match status" value="1"/>
</dbReference>
<evidence type="ECO:0000256" key="1">
    <source>
        <dbReference type="ARBA" id="ARBA00022741"/>
    </source>
</evidence>
<gene>
    <name evidence="7" type="ORF">EH165_08740</name>
</gene>
<dbReference type="Proteomes" id="UP000268084">
    <property type="component" value="Chromosome"/>
</dbReference>
<keyword evidence="1 5" id="KW-0547">Nucleotide-binding</keyword>
<protein>
    <submittedName>
        <fullName evidence="7">Helicase</fullName>
    </submittedName>
</protein>
<feature type="domain" description="UvrD-like helicase ATP-binding" evidence="6">
    <location>
        <begin position="179"/>
        <end position="597"/>
    </location>
</feature>
<reference evidence="7 8" key="2">
    <citation type="submission" date="2018-12" db="EMBL/GenBank/DDBJ databases">
        <title>Nakamurella antarcticus sp. nov., isolated from Antarctica South Shetland Islands soil.</title>
        <authorList>
            <person name="Peng F."/>
        </authorList>
    </citation>
    <scope>NUCLEOTIDE SEQUENCE [LARGE SCALE GENOMIC DNA]</scope>
    <source>
        <strain evidence="7 8">S14-144</strain>
    </source>
</reference>
<dbReference type="GO" id="GO:0005524">
    <property type="term" value="F:ATP binding"/>
    <property type="evidence" value="ECO:0007669"/>
    <property type="project" value="UniProtKB-UniRule"/>
</dbReference>
<evidence type="ECO:0000256" key="4">
    <source>
        <dbReference type="ARBA" id="ARBA00022840"/>
    </source>
</evidence>
<sequence>MDPKAQEQIALSRMYERLAQMRAEAVTHRDDARFSSDGTPAGRFNRDALQHRYSQQISAFTAAEAKLAFGRLDTDDGESLHIGRMGLTDGTTERRQLLIDWRAPSAAPFYTATAMNPLGVRRRRHIRTKRDRVEAVADEYLQADAQAVARDDLGSAGDSALLEALNAPRTGRMGDIIETIQAEQDRIIRSDRNGVLVVQGGPGTGKTVVALHRAAYLLYTHRERLGGHGVLVIGPNQTFLSYIGQVLPNLGESSVVLATMGTLFPGVNARLPEAGPTAEIKGRLSMSKVIDNAVLHRQILPKRAIAFTYDRGRLRLEPSLLIKARRQAWASRLPHNRARQIFLRVVLDGLAKQVVGRPGVKQMEEYAGGADYAEIRKEMAADPAVHEALAGLWPPLTAPELLSELYSSVRRICFATPGWPQRDRDLLHRTEPDAWTAADVPLLDEAAELLGPVGSVDRAQVQARAEELAFAEKTLDAMNSSQSAEADLGINFTLGMVTAEQLAVMNEEEAAYLSTADRAAADREWTYGHVIVDEAQELSPLAWRMVMRRCPMRSMTLVGDVAQTSDAAGTSSWAKAMNPHVRDRWRLEELTVNYRTPAEIMQVATPVLAAIAPTLTAPISVRTSGFAPWTLRVSETELPRAIAAAAARELQSYSEGQLAILVAPGQQHSVLTAVRALVPHASAMAGLGHRVVVLEVVSAKGLEFDSVLLIEPADIIADLPNGLSDLYVALTRATQRLGILHAQDLPEVLATAT</sequence>
<dbReference type="GO" id="GO:0043138">
    <property type="term" value="F:3'-5' DNA helicase activity"/>
    <property type="evidence" value="ECO:0007669"/>
    <property type="project" value="TreeGrafter"/>
</dbReference>
<keyword evidence="2 5" id="KW-0378">Hydrolase</keyword>
<dbReference type="OrthoDB" id="9787585at2"/>
<evidence type="ECO:0000256" key="5">
    <source>
        <dbReference type="PROSITE-ProRule" id="PRU00560"/>
    </source>
</evidence>
<keyword evidence="3 5" id="KW-0347">Helicase</keyword>
<evidence type="ECO:0000256" key="3">
    <source>
        <dbReference type="ARBA" id="ARBA00022806"/>
    </source>
</evidence>
<dbReference type="PANTHER" id="PTHR11070:SF45">
    <property type="entry name" value="DNA 3'-5' HELICASE"/>
    <property type="match status" value="1"/>
</dbReference>